<comment type="caution">
    <text evidence="2">The sequence shown here is derived from an EMBL/GenBank/DDBJ whole genome shotgun (WGS) entry which is preliminary data.</text>
</comment>
<protein>
    <submittedName>
        <fullName evidence="2">Uncharacterized protein</fullName>
    </submittedName>
</protein>
<proteinExistence type="predicted"/>
<name>A0A4V3CVY2_9HYPH</name>
<sequence>MLGRQIAHARTPIARRPEMPHMTAHSPIVPQDAPIVFNADRSAYERRVLSQAAYLSSACVADLLDRSARPQAPAPAEEMTPARPRR</sequence>
<dbReference type="AlphaFoldDB" id="A0A4V3CVY2"/>
<evidence type="ECO:0000313" key="2">
    <source>
        <dbReference type="EMBL" id="TDP84268.1"/>
    </source>
</evidence>
<gene>
    <name evidence="2" type="ORF">EDD54_2874</name>
</gene>
<evidence type="ECO:0000313" key="3">
    <source>
        <dbReference type="Proteomes" id="UP000294547"/>
    </source>
</evidence>
<dbReference type="EMBL" id="SNXY01000008">
    <property type="protein sequence ID" value="TDP84268.1"/>
    <property type="molecule type" value="Genomic_DNA"/>
</dbReference>
<reference evidence="2 3" key="1">
    <citation type="submission" date="2019-03" db="EMBL/GenBank/DDBJ databases">
        <title>Genomic Encyclopedia of Type Strains, Phase IV (KMG-IV): sequencing the most valuable type-strain genomes for metagenomic binning, comparative biology and taxonomic classification.</title>
        <authorList>
            <person name="Goeker M."/>
        </authorList>
    </citation>
    <scope>NUCLEOTIDE SEQUENCE [LARGE SCALE GENOMIC DNA]</scope>
    <source>
        <strain evidence="2 3">DSM 102969</strain>
    </source>
</reference>
<evidence type="ECO:0000256" key="1">
    <source>
        <dbReference type="SAM" id="MobiDB-lite"/>
    </source>
</evidence>
<feature type="region of interest" description="Disordered" evidence="1">
    <location>
        <begin position="1"/>
        <end position="27"/>
    </location>
</feature>
<accession>A0A4V3CVY2</accession>
<keyword evidence="3" id="KW-1185">Reference proteome</keyword>
<dbReference type="Proteomes" id="UP000294547">
    <property type="component" value="Unassembled WGS sequence"/>
</dbReference>
<organism evidence="2 3">
    <name type="scientific">Oharaeibacter diazotrophicus</name>
    <dbReference type="NCBI Taxonomy" id="1920512"/>
    <lineage>
        <taxon>Bacteria</taxon>
        <taxon>Pseudomonadati</taxon>
        <taxon>Pseudomonadota</taxon>
        <taxon>Alphaproteobacteria</taxon>
        <taxon>Hyphomicrobiales</taxon>
        <taxon>Pleomorphomonadaceae</taxon>
        <taxon>Oharaeibacter</taxon>
    </lineage>
</organism>